<proteinExistence type="predicted"/>
<accession>A0ACC1PR96</accession>
<organism evidence="1 2">
    <name type="scientific">Xylaria curta</name>
    <dbReference type="NCBI Taxonomy" id="42375"/>
    <lineage>
        <taxon>Eukaryota</taxon>
        <taxon>Fungi</taxon>
        <taxon>Dikarya</taxon>
        <taxon>Ascomycota</taxon>
        <taxon>Pezizomycotina</taxon>
        <taxon>Sordariomycetes</taxon>
        <taxon>Xylariomycetidae</taxon>
        <taxon>Xylariales</taxon>
        <taxon>Xylariaceae</taxon>
        <taxon>Xylaria</taxon>
    </lineage>
</organism>
<dbReference type="EMBL" id="JAPDGR010000051">
    <property type="protein sequence ID" value="KAJ2997652.1"/>
    <property type="molecule type" value="Genomic_DNA"/>
</dbReference>
<protein>
    <submittedName>
        <fullName evidence="1">Uncharacterized protein</fullName>
    </submittedName>
</protein>
<name>A0ACC1PR96_9PEZI</name>
<evidence type="ECO:0000313" key="1">
    <source>
        <dbReference type="EMBL" id="KAJ2997652.1"/>
    </source>
</evidence>
<sequence>MVSSYWVAEGFPTLRQKHVHSRVDVIVYKGVAHVLAESAPESNLYSEEETSMDRLDAFDVSDTTDFTAILGARLKKYGAAKIQRGEPLLAISGGPDYPDKRGEIHENLRKVQEQLLRPRISSRIIVYSAATAVAVLRP</sequence>
<keyword evidence="2" id="KW-1185">Reference proteome</keyword>
<dbReference type="Proteomes" id="UP001143856">
    <property type="component" value="Unassembled WGS sequence"/>
</dbReference>
<gene>
    <name evidence="1" type="ORF">NUW58_g589</name>
</gene>
<reference evidence="1" key="1">
    <citation type="submission" date="2022-10" db="EMBL/GenBank/DDBJ databases">
        <title>Genome Sequence of Xylaria curta.</title>
        <authorList>
            <person name="Buettner E."/>
        </authorList>
    </citation>
    <scope>NUCLEOTIDE SEQUENCE</scope>
    <source>
        <strain evidence="1">Babe10</strain>
    </source>
</reference>
<comment type="caution">
    <text evidence="1">The sequence shown here is derived from an EMBL/GenBank/DDBJ whole genome shotgun (WGS) entry which is preliminary data.</text>
</comment>
<evidence type="ECO:0000313" key="2">
    <source>
        <dbReference type="Proteomes" id="UP001143856"/>
    </source>
</evidence>